<dbReference type="Gene3D" id="3.30.70.3220">
    <property type="match status" value="1"/>
</dbReference>
<dbReference type="InterPro" id="IPR005791">
    <property type="entry name" value="SecD"/>
</dbReference>
<dbReference type="HAMAP" id="MF_01463_B">
    <property type="entry name" value="SecD_B"/>
    <property type="match status" value="1"/>
</dbReference>
<reference evidence="14" key="1">
    <citation type="journal article" date="2019" name="Int. J. Syst. Evol. Microbiol.">
        <title>The Global Catalogue of Microorganisms (GCM) 10K type strain sequencing project: providing services to taxonomists for standard genome sequencing and annotation.</title>
        <authorList>
            <consortium name="The Broad Institute Genomics Platform"/>
            <consortium name="The Broad Institute Genome Sequencing Center for Infectious Disease"/>
            <person name="Wu L."/>
            <person name="Ma J."/>
        </authorList>
    </citation>
    <scope>NUCLEOTIDE SEQUENCE [LARGE SCALE GENOMIC DNA]</scope>
    <source>
        <strain evidence="14">JCM 4087</strain>
    </source>
</reference>
<evidence type="ECO:0000256" key="6">
    <source>
        <dbReference type="ARBA" id="ARBA00022989"/>
    </source>
</evidence>
<proteinExistence type="inferred from homology"/>
<dbReference type="RefSeq" id="WP_263334983.1">
    <property type="nucleotide sequence ID" value="NZ_JAGSYH010000002.1"/>
</dbReference>
<dbReference type="NCBIfam" id="TIGR00916">
    <property type="entry name" value="2A0604s01"/>
    <property type="match status" value="1"/>
</dbReference>
<evidence type="ECO:0000256" key="8">
    <source>
        <dbReference type="ARBA" id="ARBA00023136"/>
    </source>
</evidence>
<feature type="transmembrane region" description="Helical" evidence="9">
    <location>
        <begin position="468"/>
        <end position="492"/>
    </location>
</feature>
<gene>
    <name evidence="9 13" type="primary">secD</name>
    <name evidence="13" type="ORF">ACFPT7_00955</name>
</gene>
<dbReference type="InterPro" id="IPR022813">
    <property type="entry name" value="SecD/SecF_arch_bac"/>
</dbReference>
<accession>A0ABW1EA51</accession>
<dbReference type="Proteomes" id="UP001596091">
    <property type="component" value="Unassembled WGS sequence"/>
</dbReference>
<dbReference type="PANTHER" id="PTHR30081">
    <property type="entry name" value="PROTEIN-EXPORT MEMBRANE PROTEIN SEC"/>
    <property type="match status" value="1"/>
</dbReference>
<feature type="transmembrane region" description="Helical" evidence="9">
    <location>
        <begin position="402"/>
        <end position="420"/>
    </location>
</feature>
<evidence type="ECO:0000256" key="1">
    <source>
        <dbReference type="ARBA" id="ARBA00004651"/>
    </source>
</evidence>
<evidence type="ECO:0000256" key="7">
    <source>
        <dbReference type="ARBA" id="ARBA00023010"/>
    </source>
</evidence>
<protein>
    <recommendedName>
        <fullName evidence="9">Protein translocase subunit SecD</fullName>
    </recommendedName>
</protein>
<comment type="similarity">
    <text evidence="9">Belongs to the SecD/SecF family. SecD subfamily.</text>
</comment>
<dbReference type="PANTHER" id="PTHR30081:SF1">
    <property type="entry name" value="PROTEIN TRANSLOCASE SUBUNIT SECD"/>
    <property type="match status" value="1"/>
</dbReference>
<keyword evidence="7 9" id="KW-0811">Translocation</keyword>
<dbReference type="InterPro" id="IPR048631">
    <property type="entry name" value="SecD_1st"/>
</dbReference>
<comment type="function">
    <text evidence="9">Part of the Sec protein translocase complex. Interacts with the SecYEG preprotein conducting channel. SecDF uses the proton motive force (PMF) to complete protein translocation after the ATP-dependent function of SecA.</text>
</comment>
<keyword evidence="3 9" id="KW-1003">Cell membrane</keyword>
<feature type="transmembrane region" description="Helical" evidence="9">
    <location>
        <begin position="376"/>
        <end position="395"/>
    </location>
</feature>
<evidence type="ECO:0000256" key="9">
    <source>
        <dbReference type="HAMAP-Rule" id="MF_01463"/>
    </source>
</evidence>
<dbReference type="Pfam" id="PF02355">
    <property type="entry name" value="SecD_SecF_C"/>
    <property type="match status" value="1"/>
</dbReference>
<evidence type="ECO:0000256" key="2">
    <source>
        <dbReference type="ARBA" id="ARBA00022448"/>
    </source>
</evidence>
<dbReference type="Gene3D" id="3.30.70.3400">
    <property type="match status" value="1"/>
</dbReference>
<evidence type="ECO:0000259" key="10">
    <source>
        <dbReference type="Pfam" id="PF02355"/>
    </source>
</evidence>
<keyword evidence="4 9" id="KW-0812">Transmembrane</keyword>
<evidence type="ECO:0000313" key="14">
    <source>
        <dbReference type="Proteomes" id="UP001596091"/>
    </source>
</evidence>
<dbReference type="EMBL" id="JBHSPH010000001">
    <property type="protein sequence ID" value="MFC5860855.1"/>
    <property type="molecule type" value="Genomic_DNA"/>
</dbReference>
<sequence length="538" mass="57282">MKKNMKAKVAAIVGVLLVCFYGIFGIPKGVTGQALLNSLTDHIHLGLDLQGGAHLILQVVVKDAVNAETDNTVARLQQDLATNHFQGTPIKLDPNNPQVVEITGVDPSKAGDLRNVLSDKYGAEYDITGPGANKTMTLTMKPTQVTDLENRTVEQSIETIRDRVDKLGVSEPKVEPYGLGQYQILVELPGVSDEDRVKDTISSTSQLSVHEVAGDSAGYASEQEALTSLGGTIPPDEELLRGNAQGDTSNDRYFLLKRLSIVGGKDFRDASAIGVNDRGTQGVNFVLTNSGGDRFYDYTSSHVGSYMAIVLGDTVKNVAVIKGAIRDQGQIEGSFTKEQIDALSFTLRTGALPATINYIEERSVGASLGADSIREGVTAAVAGMLAVMIFMLIYYRGAGINADVALFLNLVILLGFMGYSNSVLTLPGIAGVILTIGMGVDSNVLIFERIREELRAGKGAAQAIDLGFAHAWITIVDTHVTTIVSAAILFLFGTGPVKGFATTLTFGLLANLFTAVFVSRVIFDSHVDPKAVGQKVSI</sequence>
<dbReference type="InterPro" id="IPR054384">
    <property type="entry name" value="SecDF_P1_head"/>
</dbReference>
<comment type="caution">
    <text evidence="9">Lacks conserved residue(s) required for the propagation of feature annotation.</text>
</comment>
<feature type="domain" description="SecDF P1 head subdomain" evidence="12">
    <location>
        <begin position="250"/>
        <end position="354"/>
    </location>
</feature>
<evidence type="ECO:0000259" key="12">
    <source>
        <dbReference type="Pfam" id="PF22599"/>
    </source>
</evidence>
<evidence type="ECO:0000259" key="11">
    <source>
        <dbReference type="Pfam" id="PF21760"/>
    </source>
</evidence>
<keyword evidence="8 9" id="KW-0472">Membrane</keyword>
<comment type="caution">
    <text evidence="13">The sequence shown here is derived from an EMBL/GenBank/DDBJ whole genome shotgun (WGS) entry which is preliminary data.</text>
</comment>
<keyword evidence="2 9" id="KW-0813">Transport</keyword>
<dbReference type="NCBIfam" id="TIGR01129">
    <property type="entry name" value="secD"/>
    <property type="match status" value="1"/>
</dbReference>
<dbReference type="InterPro" id="IPR055344">
    <property type="entry name" value="SecD_SecF_C_bact"/>
</dbReference>
<evidence type="ECO:0000256" key="3">
    <source>
        <dbReference type="ARBA" id="ARBA00022475"/>
    </source>
</evidence>
<name>A0ABW1EA51_9BACT</name>
<evidence type="ECO:0000256" key="4">
    <source>
        <dbReference type="ARBA" id="ARBA00022692"/>
    </source>
</evidence>
<keyword evidence="14" id="KW-1185">Reference proteome</keyword>
<organism evidence="13 14">
    <name type="scientific">Acidicapsa dinghuensis</name>
    <dbReference type="NCBI Taxonomy" id="2218256"/>
    <lineage>
        <taxon>Bacteria</taxon>
        <taxon>Pseudomonadati</taxon>
        <taxon>Acidobacteriota</taxon>
        <taxon>Terriglobia</taxon>
        <taxon>Terriglobales</taxon>
        <taxon>Acidobacteriaceae</taxon>
        <taxon>Acidicapsa</taxon>
    </lineage>
</organism>
<comment type="subunit">
    <text evidence="9">Forms a complex with SecF. Part of the essential Sec protein translocation apparatus which comprises SecA, SecYEG and auxiliary proteins SecDF. Other proteins may also be involved.</text>
</comment>
<comment type="subcellular location">
    <subcellularLocation>
        <location evidence="1 9">Cell membrane</location>
        <topology evidence="1 9">Multi-pass membrane protein</topology>
    </subcellularLocation>
</comment>
<keyword evidence="6 9" id="KW-1133">Transmembrane helix</keyword>
<feature type="transmembrane region" description="Helical" evidence="9">
    <location>
        <begin position="504"/>
        <end position="523"/>
    </location>
</feature>
<feature type="transmembrane region" description="Helical" evidence="9">
    <location>
        <begin position="426"/>
        <end position="447"/>
    </location>
</feature>
<dbReference type="Pfam" id="PF22599">
    <property type="entry name" value="SecDF_P1_head"/>
    <property type="match status" value="1"/>
</dbReference>
<dbReference type="InterPro" id="IPR048634">
    <property type="entry name" value="SecD_SecF_C"/>
</dbReference>
<dbReference type="Pfam" id="PF21760">
    <property type="entry name" value="SecD_1st"/>
    <property type="match status" value="1"/>
</dbReference>
<dbReference type="SUPFAM" id="SSF82866">
    <property type="entry name" value="Multidrug efflux transporter AcrB transmembrane domain"/>
    <property type="match status" value="1"/>
</dbReference>
<feature type="domain" description="Protein export membrane protein SecD/SecF C-terminal" evidence="10">
    <location>
        <begin position="356"/>
        <end position="522"/>
    </location>
</feature>
<evidence type="ECO:0000256" key="5">
    <source>
        <dbReference type="ARBA" id="ARBA00022927"/>
    </source>
</evidence>
<evidence type="ECO:0000313" key="13">
    <source>
        <dbReference type="EMBL" id="MFC5860855.1"/>
    </source>
</evidence>
<dbReference type="Gene3D" id="1.20.1640.10">
    <property type="entry name" value="Multidrug efflux transporter AcrB transmembrane domain"/>
    <property type="match status" value="1"/>
</dbReference>
<feature type="domain" description="Protein translocase subunit SecDF P1" evidence="11">
    <location>
        <begin position="153"/>
        <end position="213"/>
    </location>
</feature>
<keyword evidence="5 9" id="KW-0653">Protein transport</keyword>